<dbReference type="InterPro" id="IPR036628">
    <property type="entry name" value="Clp_N_dom_sf"/>
</dbReference>
<dbReference type="SUPFAM" id="SSF81923">
    <property type="entry name" value="Double Clp-N motif"/>
    <property type="match status" value="1"/>
</dbReference>
<evidence type="ECO:0000313" key="3">
    <source>
        <dbReference type="Proteomes" id="UP001595833"/>
    </source>
</evidence>
<sequence length="365" mass="36663">MTGRTARTATPSPQVVNVLAAAVRRAARLGFPFVGTENLLIALIDADGAGRVLGRGMLRAEAAARGSDHWAGDDAGSGGAPDGVGPGSAPDGAGPGGAPDDAVTALLREAHHRARHSARHRARQQTALPGSGALRECLGQAIADARGGVLTTAHLASALLRAPSGRAAELFTVRRVDVGAAVAAVRAAAEPEDAPAVGLLRKGGALRGEAGRGHVRWMFRVFARGNGLGGPVLVVVRNEAERHAVRAGRSAPAAIDLVAAVLALDDQLASAGLRLRPEHESGGAVALRAAGVDPVALLGADVQPAEGELERASAGARLVAARRGDAVVGAEHLLVALLDDPADPIGPALRGLGVDPAGLRASLGE</sequence>
<keyword evidence="2" id="KW-0378">Hydrolase</keyword>
<keyword evidence="3" id="KW-1185">Reference proteome</keyword>
<evidence type="ECO:0000256" key="1">
    <source>
        <dbReference type="SAM" id="MobiDB-lite"/>
    </source>
</evidence>
<gene>
    <name evidence="2" type="ORF">ACFPFM_06290</name>
</gene>
<feature type="compositionally biased region" description="Low complexity" evidence="1">
    <location>
        <begin position="87"/>
        <end position="101"/>
    </location>
</feature>
<keyword evidence="2" id="KW-0645">Protease</keyword>
<dbReference type="GO" id="GO:0006508">
    <property type="term" value="P:proteolysis"/>
    <property type="evidence" value="ECO:0007669"/>
    <property type="project" value="UniProtKB-KW"/>
</dbReference>
<protein>
    <submittedName>
        <fullName evidence="2">Clp protease N-terminal domain-containing protein</fullName>
    </submittedName>
</protein>
<dbReference type="EMBL" id="JBHSJB010000006">
    <property type="protein sequence ID" value="MFC5053368.1"/>
    <property type="molecule type" value="Genomic_DNA"/>
</dbReference>
<dbReference type="Gene3D" id="1.10.1780.10">
    <property type="entry name" value="Clp, N-terminal domain"/>
    <property type="match status" value="2"/>
</dbReference>
<feature type="compositionally biased region" description="Gly residues" evidence="1">
    <location>
        <begin position="75"/>
        <end position="86"/>
    </location>
</feature>
<dbReference type="Proteomes" id="UP001595833">
    <property type="component" value="Unassembled WGS sequence"/>
</dbReference>
<reference evidence="3" key="1">
    <citation type="journal article" date="2019" name="Int. J. Syst. Evol. Microbiol.">
        <title>The Global Catalogue of Microorganisms (GCM) 10K type strain sequencing project: providing services to taxonomists for standard genome sequencing and annotation.</title>
        <authorList>
            <consortium name="The Broad Institute Genomics Platform"/>
            <consortium name="The Broad Institute Genome Sequencing Center for Infectious Disease"/>
            <person name="Wu L."/>
            <person name="Ma J."/>
        </authorList>
    </citation>
    <scope>NUCLEOTIDE SEQUENCE [LARGE SCALE GENOMIC DNA]</scope>
    <source>
        <strain evidence="3">KCTC 12848</strain>
    </source>
</reference>
<dbReference type="GO" id="GO:0008233">
    <property type="term" value="F:peptidase activity"/>
    <property type="evidence" value="ECO:0007669"/>
    <property type="project" value="UniProtKB-KW"/>
</dbReference>
<comment type="caution">
    <text evidence="2">The sequence shown here is derived from an EMBL/GenBank/DDBJ whole genome shotgun (WGS) entry which is preliminary data.</text>
</comment>
<dbReference type="RefSeq" id="WP_344038481.1">
    <property type="nucleotide sequence ID" value="NZ_BAAAKE010000011.1"/>
</dbReference>
<proteinExistence type="predicted"/>
<evidence type="ECO:0000313" key="2">
    <source>
        <dbReference type="EMBL" id="MFC5053368.1"/>
    </source>
</evidence>
<accession>A0ABV9XTT4</accession>
<name>A0ABV9XTT4_9PSEU</name>
<organism evidence="2 3">
    <name type="scientific">Saccharothrix xinjiangensis</name>
    <dbReference type="NCBI Taxonomy" id="204798"/>
    <lineage>
        <taxon>Bacteria</taxon>
        <taxon>Bacillati</taxon>
        <taxon>Actinomycetota</taxon>
        <taxon>Actinomycetes</taxon>
        <taxon>Pseudonocardiales</taxon>
        <taxon>Pseudonocardiaceae</taxon>
        <taxon>Saccharothrix</taxon>
    </lineage>
</organism>
<feature type="region of interest" description="Disordered" evidence="1">
    <location>
        <begin position="67"/>
        <end position="101"/>
    </location>
</feature>